<keyword evidence="1 3" id="KW-0396">Initiation factor</keyword>
<reference evidence="3" key="1">
    <citation type="submission" date="2020-07" db="EMBL/GenBank/DDBJ databases">
        <title>Ethylene signaling mediates host invasion by parasitic plants.</title>
        <authorList>
            <person name="Yoshida S."/>
        </authorList>
    </citation>
    <scope>NUCLEOTIDE SEQUENCE</scope>
    <source>
        <strain evidence="3">Okayama</strain>
    </source>
</reference>
<keyword evidence="4" id="KW-1185">Reference proteome</keyword>
<name>A0A830BSX4_9LAMI</name>
<dbReference type="InterPro" id="IPR002769">
    <property type="entry name" value="eIF6"/>
</dbReference>
<dbReference type="PANTHER" id="PTHR10784">
    <property type="entry name" value="TRANSLATION INITIATION FACTOR 6"/>
    <property type="match status" value="1"/>
</dbReference>
<gene>
    <name evidence="3" type="ORF">PHJA_000821300</name>
</gene>
<dbReference type="Gene3D" id="3.75.10.10">
    <property type="entry name" value="L-arginine/glycine Amidinotransferase, Chain A"/>
    <property type="match status" value="1"/>
</dbReference>
<dbReference type="SUPFAM" id="SSF55909">
    <property type="entry name" value="Pentein"/>
    <property type="match status" value="1"/>
</dbReference>
<dbReference type="SMART" id="SM00654">
    <property type="entry name" value="eIF6"/>
    <property type="match status" value="1"/>
</dbReference>
<sequence length="222" mass="24235">MLVVELEDLMNHLPESVVVKRVEDKIFDLGNYVVCNDHVAISWPGIDPETKEMVADVLGIDTFDPEVYGNENMRTSLVLSNAGGLVGPTDYSQVLPYYKLLRLIDMPVVTGTVNGGSGLLGAHLTVNDSKAFCGSMTTEAEISVIKKALKVDDVFKFGSGTTPPPPDDPEIVIGSGLSLEHSKDPEFVFRVSDFTALEWSLVERSILALHPKHHLIINKVGF</sequence>
<organism evidence="3 4">
    <name type="scientific">Phtheirospermum japonicum</name>
    <dbReference type="NCBI Taxonomy" id="374723"/>
    <lineage>
        <taxon>Eukaryota</taxon>
        <taxon>Viridiplantae</taxon>
        <taxon>Streptophyta</taxon>
        <taxon>Embryophyta</taxon>
        <taxon>Tracheophyta</taxon>
        <taxon>Spermatophyta</taxon>
        <taxon>Magnoliopsida</taxon>
        <taxon>eudicotyledons</taxon>
        <taxon>Gunneridae</taxon>
        <taxon>Pentapetalae</taxon>
        <taxon>asterids</taxon>
        <taxon>lamiids</taxon>
        <taxon>Lamiales</taxon>
        <taxon>Orobanchaceae</taxon>
        <taxon>Orobanchaceae incertae sedis</taxon>
        <taxon>Phtheirospermum</taxon>
    </lineage>
</organism>
<protein>
    <submittedName>
        <fullName evidence="3">Eukaryotic translation initiation factor 6-2</fullName>
    </submittedName>
</protein>
<dbReference type="Pfam" id="PF01912">
    <property type="entry name" value="eIF-6"/>
    <property type="match status" value="1"/>
</dbReference>
<dbReference type="GO" id="GO:0003743">
    <property type="term" value="F:translation initiation factor activity"/>
    <property type="evidence" value="ECO:0007669"/>
    <property type="project" value="UniProtKB-KW"/>
</dbReference>
<keyword evidence="2" id="KW-0648">Protein biosynthesis</keyword>
<dbReference type="GO" id="GO:0042256">
    <property type="term" value="P:cytosolic ribosome assembly"/>
    <property type="evidence" value="ECO:0007669"/>
    <property type="project" value="InterPro"/>
</dbReference>
<dbReference type="GO" id="GO:0043022">
    <property type="term" value="F:ribosome binding"/>
    <property type="evidence" value="ECO:0007669"/>
    <property type="project" value="InterPro"/>
</dbReference>
<dbReference type="AlphaFoldDB" id="A0A830BSX4"/>
<dbReference type="OrthoDB" id="4155914at2759"/>
<evidence type="ECO:0000256" key="1">
    <source>
        <dbReference type="ARBA" id="ARBA00022540"/>
    </source>
</evidence>
<evidence type="ECO:0000256" key="2">
    <source>
        <dbReference type="ARBA" id="ARBA00022917"/>
    </source>
</evidence>
<proteinExistence type="predicted"/>
<accession>A0A830BSX4</accession>
<evidence type="ECO:0000313" key="3">
    <source>
        <dbReference type="EMBL" id="GFP86775.1"/>
    </source>
</evidence>
<dbReference type="EMBL" id="BMAC01000132">
    <property type="protein sequence ID" value="GFP86775.1"/>
    <property type="molecule type" value="Genomic_DNA"/>
</dbReference>
<dbReference type="Proteomes" id="UP000653305">
    <property type="component" value="Unassembled WGS sequence"/>
</dbReference>
<comment type="caution">
    <text evidence="3">The sequence shown here is derived from an EMBL/GenBank/DDBJ whole genome shotgun (WGS) entry which is preliminary data.</text>
</comment>
<evidence type="ECO:0000313" key="4">
    <source>
        <dbReference type="Proteomes" id="UP000653305"/>
    </source>
</evidence>